<dbReference type="Pfam" id="PF02254">
    <property type="entry name" value="TrkA_N"/>
    <property type="match status" value="1"/>
</dbReference>
<feature type="domain" description="Cation/H+ exchanger transmembrane" evidence="10">
    <location>
        <begin position="23"/>
        <end position="364"/>
    </location>
</feature>
<dbReference type="AlphaFoldDB" id="A0A657PMW2"/>
<feature type="transmembrane region" description="Helical" evidence="9">
    <location>
        <begin position="323"/>
        <end position="343"/>
    </location>
</feature>
<dbReference type="PANTHER" id="PTHR42751">
    <property type="entry name" value="SODIUM/HYDROGEN EXCHANGER FAMILY/TRKA DOMAIN PROTEIN"/>
    <property type="match status" value="1"/>
</dbReference>
<feature type="domain" description="RCK N-terminal" evidence="11">
    <location>
        <begin position="404"/>
        <end position="521"/>
    </location>
</feature>
<evidence type="ECO:0000256" key="8">
    <source>
        <dbReference type="ARBA" id="ARBA00023136"/>
    </source>
</evidence>
<dbReference type="InterPro" id="IPR003148">
    <property type="entry name" value="RCK_N"/>
</dbReference>
<feature type="transmembrane region" description="Helical" evidence="9">
    <location>
        <begin position="126"/>
        <end position="148"/>
    </location>
</feature>
<comment type="subcellular location">
    <subcellularLocation>
        <location evidence="1">Membrane</location>
        <topology evidence="1">Multi-pass membrane protein</topology>
    </subcellularLocation>
</comment>
<feature type="transmembrane region" description="Helical" evidence="9">
    <location>
        <begin position="91"/>
        <end position="114"/>
    </location>
</feature>
<comment type="similarity">
    <text evidence="2">Belongs to the monovalent cation:proton antiporter 2 (CPA2) transporter (TC 2.A.37) family.</text>
</comment>
<feature type="transmembrane region" description="Helical" evidence="9">
    <location>
        <begin position="349"/>
        <end position="369"/>
    </location>
</feature>
<dbReference type="EMBL" id="MUIE01000372">
    <property type="protein sequence ID" value="OQX32790.1"/>
    <property type="molecule type" value="Genomic_DNA"/>
</dbReference>
<comment type="caution">
    <text evidence="12">The sequence shown here is derived from an EMBL/GenBank/DDBJ whole genome shotgun (WGS) entry which is preliminary data.</text>
</comment>
<keyword evidence="4" id="KW-0050">Antiport</keyword>
<evidence type="ECO:0000313" key="12">
    <source>
        <dbReference type="EMBL" id="OQX32790.1"/>
    </source>
</evidence>
<dbReference type="Proteomes" id="UP000243361">
    <property type="component" value="Unassembled WGS sequence"/>
</dbReference>
<evidence type="ECO:0000256" key="7">
    <source>
        <dbReference type="ARBA" id="ARBA00023065"/>
    </source>
</evidence>
<feature type="non-terminal residue" evidence="12">
    <location>
        <position position="540"/>
    </location>
</feature>
<feature type="transmembrane region" description="Helical" evidence="9">
    <location>
        <begin position="261"/>
        <end position="281"/>
    </location>
</feature>
<keyword evidence="8 9" id="KW-0472">Membrane</keyword>
<dbReference type="Gene3D" id="1.20.1530.20">
    <property type="match status" value="1"/>
</dbReference>
<dbReference type="Pfam" id="PF00999">
    <property type="entry name" value="Na_H_Exchanger"/>
    <property type="match status" value="1"/>
</dbReference>
<feature type="transmembrane region" description="Helical" evidence="9">
    <location>
        <begin position="287"/>
        <end position="311"/>
    </location>
</feature>
<dbReference type="InterPro" id="IPR038770">
    <property type="entry name" value="Na+/solute_symporter_sf"/>
</dbReference>
<evidence type="ECO:0000256" key="4">
    <source>
        <dbReference type="ARBA" id="ARBA00022449"/>
    </source>
</evidence>
<protein>
    <submittedName>
        <fullName evidence="12">Potassium transporter Kef</fullName>
    </submittedName>
</protein>
<dbReference type="Gene3D" id="3.40.50.720">
    <property type="entry name" value="NAD(P)-binding Rossmann-like Domain"/>
    <property type="match status" value="1"/>
</dbReference>
<keyword evidence="6 9" id="KW-1133">Transmembrane helix</keyword>
<dbReference type="GO" id="GO:0015297">
    <property type="term" value="F:antiporter activity"/>
    <property type="evidence" value="ECO:0007669"/>
    <property type="project" value="UniProtKB-KW"/>
</dbReference>
<feature type="transmembrane region" description="Helical" evidence="9">
    <location>
        <begin position="209"/>
        <end position="227"/>
    </location>
</feature>
<evidence type="ECO:0000256" key="3">
    <source>
        <dbReference type="ARBA" id="ARBA00022448"/>
    </source>
</evidence>
<keyword evidence="7" id="KW-0406">Ion transport</keyword>
<accession>A0A657PMW2</accession>
<dbReference type="GO" id="GO:0006813">
    <property type="term" value="P:potassium ion transport"/>
    <property type="evidence" value="ECO:0007669"/>
    <property type="project" value="InterPro"/>
</dbReference>
<evidence type="ECO:0000256" key="2">
    <source>
        <dbReference type="ARBA" id="ARBA00005551"/>
    </source>
</evidence>
<dbReference type="GO" id="GO:0016020">
    <property type="term" value="C:membrane"/>
    <property type="evidence" value="ECO:0007669"/>
    <property type="project" value="UniProtKB-SubCell"/>
</dbReference>
<name>A0A657PMW2_9GAMM</name>
<dbReference type="InterPro" id="IPR006153">
    <property type="entry name" value="Cation/H_exchanger_TM"/>
</dbReference>
<keyword evidence="3" id="KW-0813">Transport</keyword>
<evidence type="ECO:0000256" key="9">
    <source>
        <dbReference type="SAM" id="Phobius"/>
    </source>
</evidence>
<keyword evidence="5 9" id="KW-0812">Transmembrane</keyword>
<sequence>MDFQENQVESLLLSINTQDPFWIAIAFVCGLAVKLLGLPPLIGFLIAGFLLHAVGAESGEFLRETADLGVTLLLFTIGLKLRLKSLARGEVWGVASIHMIVVTGLLALFALLLARLQLPLFNGIDLAAALMIGFALSFSSTVFAVKVLETLGASASRHGRISIGVLIIQDIAAVAFIAISAGKLPSVWALALLLLIPLRHLLQRLLDYTGHGELLVLYGIVLALGGADLFEMVGMKADLGALVFGMLLTRHPKSDELAKALMGFKDIFLVGFFLSVGMTAMPGWMELVAALVLLAFLPFKVALYFGLFSLFKLRARAAWQSSLNLANYSEFGLIVGTIAAASGLLPREWLAVFAIALAISFTLSAPLATSGDTMYARWRERIKIFERKNRLTDDADLDAEAVEVVVIGMGRLGSAAYDAFAETFPGRVLGVDLDEQNIRRHQAAGRFIVMADGTNPDLWSRASGLPQRLKWAVLCLPNHRANIAAATRLIEYDAKCRIAATSKFSDEVEALQRHGVEFVFNIYAEAGAGFANDLRRRFGP</sequence>
<evidence type="ECO:0000256" key="5">
    <source>
        <dbReference type="ARBA" id="ARBA00022692"/>
    </source>
</evidence>
<dbReference type="GO" id="GO:1902600">
    <property type="term" value="P:proton transmembrane transport"/>
    <property type="evidence" value="ECO:0007669"/>
    <property type="project" value="InterPro"/>
</dbReference>
<proteinExistence type="inferred from homology"/>
<dbReference type="SUPFAM" id="SSF51735">
    <property type="entry name" value="NAD(P)-binding Rossmann-fold domains"/>
    <property type="match status" value="1"/>
</dbReference>
<keyword evidence="13" id="KW-1185">Reference proteome</keyword>
<feature type="transmembrane region" description="Helical" evidence="9">
    <location>
        <begin position="21"/>
        <end position="49"/>
    </location>
</feature>
<evidence type="ECO:0000313" key="13">
    <source>
        <dbReference type="Proteomes" id="UP000243361"/>
    </source>
</evidence>
<evidence type="ECO:0000256" key="6">
    <source>
        <dbReference type="ARBA" id="ARBA00022989"/>
    </source>
</evidence>
<reference evidence="12" key="1">
    <citation type="submission" date="2017-02" db="EMBL/GenBank/DDBJ databases">
        <title>Novel co-symbiosis in the unique lucinid bivalve Phacoides pectinatus.</title>
        <authorList>
            <person name="Lim S.J."/>
            <person name="Davis B.G."/>
            <person name="Gill D.E."/>
            <person name="Engel A.S."/>
            <person name="Anderson L.C."/>
            <person name="Campbell B.J."/>
        </authorList>
    </citation>
    <scope>NUCLEOTIDE SEQUENCE [LARGE SCALE GENOMIC DNA]</scope>
    <source>
        <strain evidence="12">LUC13016_P6</strain>
    </source>
</reference>
<dbReference type="InterPro" id="IPR036291">
    <property type="entry name" value="NAD(P)-bd_dom_sf"/>
</dbReference>
<evidence type="ECO:0000259" key="10">
    <source>
        <dbReference type="Pfam" id="PF00999"/>
    </source>
</evidence>
<evidence type="ECO:0000256" key="1">
    <source>
        <dbReference type="ARBA" id="ARBA00004141"/>
    </source>
</evidence>
<gene>
    <name evidence="12" type="ORF">B0D84_05630</name>
</gene>
<dbReference type="PANTHER" id="PTHR42751:SF1">
    <property type="entry name" value="CATION_PROTON ANTIPORTER YBAL-RELATED"/>
    <property type="match status" value="1"/>
</dbReference>
<organism evidence="12 13">
    <name type="scientific">Candidatus Sedimenticola endophacoides</name>
    <dbReference type="NCBI Taxonomy" id="2548426"/>
    <lineage>
        <taxon>Bacteria</taxon>
        <taxon>Pseudomonadati</taxon>
        <taxon>Pseudomonadota</taxon>
        <taxon>Gammaproteobacteria</taxon>
        <taxon>Chromatiales</taxon>
        <taxon>Sedimenticolaceae</taxon>
        <taxon>Sedimenticola</taxon>
    </lineage>
</organism>
<evidence type="ECO:0000259" key="11">
    <source>
        <dbReference type="Pfam" id="PF02254"/>
    </source>
</evidence>